<dbReference type="PANTHER" id="PTHR33204:SF37">
    <property type="entry name" value="HTH-TYPE TRANSCRIPTIONAL REGULATOR YODB"/>
    <property type="match status" value="1"/>
</dbReference>
<gene>
    <name evidence="5" type="ORF">DWG24_06830</name>
</gene>
<dbReference type="InterPro" id="IPR036388">
    <property type="entry name" value="WH-like_DNA-bd_sf"/>
</dbReference>
<dbReference type="SUPFAM" id="SSF46785">
    <property type="entry name" value="Winged helix' DNA-binding domain"/>
    <property type="match status" value="1"/>
</dbReference>
<evidence type="ECO:0000256" key="2">
    <source>
        <dbReference type="ARBA" id="ARBA00023125"/>
    </source>
</evidence>
<dbReference type="InterPro" id="IPR036390">
    <property type="entry name" value="WH_DNA-bd_sf"/>
</dbReference>
<dbReference type="PANTHER" id="PTHR33204">
    <property type="entry name" value="TRANSCRIPTIONAL REGULATOR, MARR FAMILY"/>
    <property type="match status" value="1"/>
</dbReference>
<evidence type="ECO:0000256" key="1">
    <source>
        <dbReference type="ARBA" id="ARBA00023015"/>
    </source>
</evidence>
<dbReference type="AlphaFoldDB" id="A0AAE6YY69"/>
<dbReference type="Gene3D" id="1.10.10.10">
    <property type="entry name" value="Winged helix-like DNA-binding domain superfamily/Winged helix DNA-binding domain"/>
    <property type="match status" value="1"/>
</dbReference>
<evidence type="ECO:0000313" key="5">
    <source>
        <dbReference type="EMBL" id="QIZ50517.1"/>
    </source>
</evidence>
<feature type="domain" description="HTH hxlR-type" evidence="4">
    <location>
        <begin position="29"/>
        <end position="127"/>
    </location>
</feature>
<reference evidence="5 6" key="1">
    <citation type="submission" date="2018-11" db="EMBL/GenBank/DDBJ databases">
        <title>Complete genome sequence of Dickeya zeae strain CE1 infecting Canna edulis Ker-Gawl. in China.</title>
        <authorList>
            <person name="Zhang J."/>
            <person name="Lin B."/>
            <person name="Shen H."/>
            <person name="Jiang S."/>
            <person name="Pu X."/>
            <person name="Sun D."/>
        </authorList>
    </citation>
    <scope>NUCLEOTIDE SEQUENCE [LARGE SCALE GENOMIC DNA]</scope>
    <source>
        <strain evidence="5 6">CE1</strain>
    </source>
</reference>
<evidence type="ECO:0000256" key="3">
    <source>
        <dbReference type="ARBA" id="ARBA00023163"/>
    </source>
</evidence>
<name>A0AAE6YY69_9GAMM</name>
<evidence type="ECO:0000259" key="4">
    <source>
        <dbReference type="PROSITE" id="PS51118"/>
    </source>
</evidence>
<sequence length="132" mass="15106">MVTPEENEEVQDVLVARQEVRCNVMAAGCPSRQALQHLTSRWGVLIVVSLLDNTHRFSSLRRHIEGVSERMLAQTLQSLENDGMINRHSFETIPPHVEYSLTPYGREIAQKLKELVLLIEEKQSAMLNKSQR</sequence>
<keyword evidence="3" id="KW-0804">Transcription</keyword>
<dbReference type="Proteomes" id="UP000500801">
    <property type="component" value="Chromosome"/>
</dbReference>
<dbReference type="Pfam" id="PF01638">
    <property type="entry name" value="HxlR"/>
    <property type="match status" value="1"/>
</dbReference>
<organism evidence="5 6">
    <name type="scientific">Dickeya zeae</name>
    <dbReference type="NCBI Taxonomy" id="204042"/>
    <lineage>
        <taxon>Bacteria</taxon>
        <taxon>Pseudomonadati</taxon>
        <taxon>Pseudomonadota</taxon>
        <taxon>Gammaproteobacteria</taxon>
        <taxon>Enterobacterales</taxon>
        <taxon>Pectobacteriaceae</taxon>
        <taxon>Dickeya</taxon>
    </lineage>
</organism>
<proteinExistence type="predicted"/>
<dbReference type="RefSeq" id="WP_168361972.1">
    <property type="nucleotide sequence ID" value="NZ_CP033622.1"/>
</dbReference>
<keyword evidence="1" id="KW-0805">Transcription regulation</keyword>
<keyword evidence="2" id="KW-0238">DNA-binding</keyword>
<dbReference type="GO" id="GO:0003677">
    <property type="term" value="F:DNA binding"/>
    <property type="evidence" value="ECO:0007669"/>
    <property type="project" value="UniProtKB-KW"/>
</dbReference>
<dbReference type="EMBL" id="CP033622">
    <property type="protein sequence ID" value="QIZ50517.1"/>
    <property type="molecule type" value="Genomic_DNA"/>
</dbReference>
<accession>A0AAE6YY69</accession>
<dbReference type="PROSITE" id="PS51118">
    <property type="entry name" value="HTH_HXLR"/>
    <property type="match status" value="1"/>
</dbReference>
<dbReference type="InterPro" id="IPR002577">
    <property type="entry name" value="HTH_HxlR"/>
</dbReference>
<evidence type="ECO:0000313" key="6">
    <source>
        <dbReference type="Proteomes" id="UP000500801"/>
    </source>
</evidence>
<protein>
    <submittedName>
        <fullName evidence="5">Transcriptional regulator</fullName>
    </submittedName>
</protein>